<comment type="caution">
    <text evidence="2">The sequence shown here is derived from an EMBL/GenBank/DDBJ whole genome shotgun (WGS) entry which is preliminary data.</text>
</comment>
<organism evidence="2 3">
    <name type="scientific">Pseudaquabacterium pictum</name>
    <dbReference type="NCBI Taxonomy" id="2315236"/>
    <lineage>
        <taxon>Bacteria</taxon>
        <taxon>Pseudomonadati</taxon>
        <taxon>Pseudomonadota</taxon>
        <taxon>Betaproteobacteria</taxon>
        <taxon>Burkholderiales</taxon>
        <taxon>Sphaerotilaceae</taxon>
        <taxon>Pseudaquabacterium</taxon>
    </lineage>
</organism>
<dbReference type="SUPFAM" id="SSF81296">
    <property type="entry name" value="E set domains"/>
    <property type="match status" value="1"/>
</dbReference>
<dbReference type="InterPro" id="IPR014756">
    <property type="entry name" value="Ig_E-set"/>
</dbReference>
<proteinExistence type="predicted"/>
<dbReference type="Pfam" id="PF08770">
    <property type="entry name" value="SoxZ"/>
    <property type="match status" value="1"/>
</dbReference>
<gene>
    <name evidence="2" type="ORF">AQPW35_26350</name>
</gene>
<protein>
    <submittedName>
        <fullName evidence="2">Thiosulfate oxidation carrier complex protein SoxZ</fullName>
    </submittedName>
</protein>
<evidence type="ECO:0000313" key="3">
    <source>
        <dbReference type="Proteomes" id="UP000301751"/>
    </source>
</evidence>
<reference evidence="3" key="1">
    <citation type="submission" date="2019-03" db="EMBL/GenBank/DDBJ databases">
        <title>Aquabacterium pictum sp.nov., the first bacteriochlorophyll a-containing freshwater bacterium in the genus Aquabacterium of the class Betaproteobacteria.</title>
        <authorList>
            <person name="Hirose S."/>
            <person name="Tank M."/>
            <person name="Hara E."/>
            <person name="Tamaki H."/>
            <person name="Takaichi S."/>
            <person name="Haruta S."/>
            <person name="Hanada S."/>
        </authorList>
    </citation>
    <scope>NUCLEOTIDE SEQUENCE [LARGE SCALE GENOMIC DNA]</scope>
    <source>
        <strain evidence="3">W35</strain>
    </source>
</reference>
<dbReference type="RefSeq" id="WP_137733295.1">
    <property type="nucleotide sequence ID" value="NZ_BJCL01000006.1"/>
</dbReference>
<evidence type="ECO:0000259" key="1">
    <source>
        <dbReference type="Pfam" id="PF08770"/>
    </source>
</evidence>
<dbReference type="Gene3D" id="2.60.40.10">
    <property type="entry name" value="Immunoglobulins"/>
    <property type="match status" value="1"/>
</dbReference>
<feature type="domain" description="Sulphur oxidation protein SoxZ" evidence="1">
    <location>
        <begin position="19"/>
        <end position="106"/>
    </location>
</feature>
<dbReference type="InterPro" id="IPR013783">
    <property type="entry name" value="Ig-like_fold"/>
</dbReference>
<evidence type="ECO:0000313" key="2">
    <source>
        <dbReference type="EMBL" id="GCL63554.1"/>
    </source>
</evidence>
<dbReference type="EMBL" id="BJCL01000006">
    <property type="protein sequence ID" value="GCL63554.1"/>
    <property type="molecule type" value="Genomic_DNA"/>
</dbReference>
<accession>A0A480APS4</accession>
<dbReference type="Proteomes" id="UP000301751">
    <property type="component" value="Unassembled WGS sequence"/>
</dbReference>
<dbReference type="InterPro" id="IPR014880">
    <property type="entry name" value="SoxZ_dom"/>
</dbReference>
<dbReference type="AlphaFoldDB" id="A0A480APS4"/>
<name>A0A480APS4_9BURK</name>
<keyword evidence="3" id="KW-1185">Reference proteome</keyword>
<dbReference type="OrthoDB" id="9795530at2"/>
<sequence length="113" mass="12615">MADTPAPRVRTLIHGLDSLRRGQPAELRVTLAHPMENGLRHDGYGNVVPRNIVTRFECRLDGQLVFGADLYSAIAANPYLAFWLRADGPGTLSFEWTGDWGFQHRETRAITPA</sequence>